<evidence type="ECO:0000313" key="3">
    <source>
        <dbReference type="Proteomes" id="UP000612585"/>
    </source>
</evidence>
<gene>
    <name evidence="2" type="ORF">Vau01_035080</name>
</gene>
<evidence type="ECO:0000259" key="1">
    <source>
        <dbReference type="Pfam" id="PF21818"/>
    </source>
</evidence>
<dbReference type="AlphaFoldDB" id="A0A8J4E1H1"/>
<feature type="domain" description="DUF6884" evidence="1">
    <location>
        <begin position="7"/>
        <end position="117"/>
    </location>
</feature>
<keyword evidence="3" id="KW-1185">Reference proteome</keyword>
<organism evidence="2 3">
    <name type="scientific">Virgisporangium aurantiacum</name>
    <dbReference type="NCBI Taxonomy" id="175570"/>
    <lineage>
        <taxon>Bacteria</taxon>
        <taxon>Bacillati</taxon>
        <taxon>Actinomycetota</taxon>
        <taxon>Actinomycetes</taxon>
        <taxon>Micromonosporales</taxon>
        <taxon>Micromonosporaceae</taxon>
        <taxon>Virgisporangium</taxon>
    </lineage>
</organism>
<accession>A0A8J4E1H1</accession>
<name>A0A8J4E1H1_9ACTN</name>
<dbReference type="Pfam" id="PF21818">
    <property type="entry name" value="DUF6884"/>
    <property type="match status" value="1"/>
</dbReference>
<protein>
    <recommendedName>
        <fullName evidence="1">DUF6884 domain-containing protein</fullName>
    </recommendedName>
</protein>
<dbReference type="Proteomes" id="UP000612585">
    <property type="component" value="Unassembled WGS sequence"/>
</dbReference>
<sequence length="124" mass="14053">MASFDLLLVTCVYEKADGPRVARDFYVSPYFRQLREYAEQSGKPWFIVSAEHGLVQPDEWHLPDTPGWYQRAWGAWVVARLRMLAGELDGRTIEIHAAQDYVVRIHPHLHAAGATITLGPPAPE</sequence>
<reference evidence="2" key="1">
    <citation type="submission" date="2021-01" db="EMBL/GenBank/DDBJ databases">
        <title>Whole genome shotgun sequence of Virgisporangium aurantiacum NBRC 16421.</title>
        <authorList>
            <person name="Komaki H."/>
            <person name="Tamura T."/>
        </authorList>
    </citation>
    <scope>NUCLEOTIDE SEQUENCE</scope>
    <source>
        <strain evidence="2">NBRC 16421</strain>
    </source>
</reference>
<dbReference type="InterPro" id="IPR049251">
    <property type="entry name" value="DUF6884"/>
</dbReference>
<dbReference type="RefSeq" id="WP_203993596.1">
    <property type="nucleotide sequence ID" value="NZ_BOPG01000023.1"/>
</dbReference>
<dbReference type="EMBL" id="BOPG01000023">
    <property type="protein sequence ID" value="GIJ55992.1"/>
    <property type="molecule type" value="Genomic_DNA"/>
</dbReference>
<evidence type="ECO:0000313" key="2">
    <source>
        <dbReference type="EMBL" id="GIJ55992.1"/>
    </source>
</evidence>
<comment type="caution">
    <text evidence="2">The sequence shown here is derived from an EMBL/GenBank/DDBJ whole genome shotgun (WGS) entry which is preliminary data.</text>
</comment>
<proteinExistence type="predicted"/>